<dbReference type="SUPFAM" id="SSF55961">
    <property type="entry name" value="Bet v1-like"/>
    <property type="match status" value="1"/>
</dbReference>
<evidence type="ECO:0000259" key="2">
    <source>
        <dbReference type="Pfam" id="PF08327"/>
    </source>
</evidence>
<evidence type="ECO:0000313" key="4">
    <source>
        <dbReference type="Proteomes" id="UP001500713"/>
    </source>
</evidence>
<protein>
    <recommendedName>
        <fullName evidence="2">Activator of Hsp90 ATPase homologue 1/2-like C-terminal domain-containing protein</fullName>
    </recommendedName>
</protein>
<dbReference type="CDD" id="cd07814">
    <property type="entry name" value="SRPBCC_CalC_Aha1-like"/>
    <property type="match status" value="1"/>
</dbReference>
<comment type="caution">
    <text evidence="3">The sequence shown here is derived from an EMBL/GenBank/DDBJ whole genome shotgun (WGS) entry which is preliminary data.</text>
</comment>
<comment type="similarity">
    <text evidence="1">Belongs to the AHA1 family.</text>
</comment>
<evidence type="ECO:0000256" key="1">
    <source>
        <dbReference type="ARBA" id="ARBA00006817"/>
    </source>
</evidence>
<dbReference type="InterPro" id="IPR023393">
    <property type="entry name" value="START-like_dom_sf"/>
</dbReference>
<name>A0ABN1A205_9SPHN</name>
<sequence length="159" mass="18142">MTSQNYKRIITVEADARKAYWALTQGMHKWWTTPDAPMVTVGDRSTFSFPPGNGYWTFEATILNPNQCVEMICVDALHLHEGMPKEIETEWLDTRVRWDIHSKGDNTEIAIEHQGLIPQLHCYEICEAGWDMFFVESLKAYLNTGIGNPHLAPSTTAQD</sequence>
<proteinExistence type="inferred from homology"/>
<gene>
    <name evidence="3" type="ORF">GCM10009096_02680</name>
</gene>
<dbReference type="Pfam" id="PF08327">
    <property type="entry name" value="AHSA1"/>
    <property type="match status" value="1"/>
</dbReference>
<accession>A0ABN1A205</accession>
<dbReference type="RefSeq" id="WP_229954179.1">
    <property type="nucleotide sequence ID" value="NZ_BAAAEM010000002.1"/>
</dbReference>
<dbReference type="Gene3D" id="3.30.530.20">
    <property type="match status" value="1"/>
</dbReference>
<keyword evidence="4" id="KW-1185">Reference proteome</keyword>
<reference evidence="3 4" key="1">
    <citation type="journal article" date="2019" name="Int. J. Syst. Evol. Microbiol.">
        <title>The Global Catalogue of Microorganisms (GCM) 10K type strain sequencing project: providing services to taxonomists for standard genome sequencing and annotation.</title>
        <authorList>
            <consortium name="The Broad Institute Genomics Platform"/>
            <consortium name="The Broad Institute Genome Sequencing Center for Infectious Disease"/>
            <person name="Wu L."/>
            <person name="Ma J."/>
        </authorList>
    </citation>
    <scope>NUCLEOTIDE SEQUENCE [LARGE SCALE GENOMIC DNA]</scope>
    <source>
        <strain evidence="3 4">JCM 14162</strain>
    </source>
</reference>
<dbReference type="EMBL" id="BAAAEM010000002">
    <property type="protein sequence ID" value="GAA0465538.1"/>
    <property type="molecule type" value="Genomic_DNA"/>
</dbReference>
<dbReference type="InterPro" id="IPR013538">
    <property type="entry name" value="ASHA1/2-like_C"/>
</dbReference>
<feature type="domain" description="Activator of Hsp90 ATPase homologue 1/2-like C-terminal" evidence="2">
    <location>
        <begin position="14"/>
        <end position="142"/>
    </location>
</feature>
<dbReference type="Proteomes" id="UP001500713">
    <property type="component" value="Unassembled WGS sequence"/>
</dbReference>
<organism evidence="3 4">
    <name type="scientific">Parasphingorhabdus litoris</name>
    <dbReference type="NCBI Taxonomy" id="394733"/>
    <lineage>
        <taxon>Bacteria</taxon>
        <taxon>Pseudomonadati</taxon>
        <taxon>Pseudomonadota</taxon>
        <taxon>Alphaproteobacteria</taxon>
        <taxon>Sphingomonadales</taxon>
        <taxon>Sphingomonadaceae</taxon>
        <taxon>Parasphingorhabdus</taxon>
    </lineage>
</organism>
<evidence type="ECO:0000313" key="3">
    <source>
        <dbReference type="EMBL" id="GAA0465538.1"/>
    </source>
</evidence>